<dbReference type="SUPFAM" id="SSF54427">
    <property type="entry name" value="NTF2-like"/>
    <property type="match status" value="1"/>
</dbReference>
<proteinExistence type="predicted"/>
<protein>
    <recommendedName>
        <fullName evidence="1">SnoaL-like domain-containing protein</fullName>
    </recommendedName>
</protein>
<dbReference type="Gene3D" id="3.10.450.50">
    <property type="match status" value="1"/>
</dbReference>
<name>A0ABR0BK85_PURLI</name>
<sequence length="236" mass="26964">MTSPDDPHTKYFPHTNGPTQHLFDRFAVAELCRGWPMFRDNSEWANFRALFVADGDAYVWTTWSGAQSIDAFIALSKQAKAAGAFTLHRENGTMVALEPAADRAVGKMKATITQRFVFDGTEYDVDCDCRYLFFCLRDLTSPGGRDWRVKYVRIIYEKDKVCPVDGKAVPHFSDEELARYPDGYRYLGASQARLGNQVHADLVTMKGHHWNRIYGCMERWLAGEDPSLFWDEGRTI</sequence>
<evidence type="ECO:0000313" key="2">
    <source>
        <dbReference type="EMBL" id="KAK4082505.1"/>
    </source>
</evidence>
<feature type="domain" description="SnoaL-like" evidence="1">
    <location>
        <begin position="21"/>
        <end position="151"/>
    </location>
</feature>
<reference evidence="2 3" key="1">
    <citation type="journal article" date="2024" name="Microbiol. Resour. Announc.">
        <title>Genome annotations for the ascomycete fungi Trichoderma harzianum, Trichoderma aggressivum, and Purpureocillium lilacinum.</title>
        <authorList>
            <person name="Beijen E.P.W."/>
            <person name="Ohm R.A."/>
        </authorList>
    </citation>
    <scope>NUCLEOTIDE SEQUENCE [LARGE SCALE GENOMIC DNA]</scope>
    <source>
        <strain evidence="2 3">CBS 150709</strain>
    </source>
</reference>
<dbReference type="InterPro" id="IPR032710">
    <property type="entry name" value="NTF2-like_dom_sf"/>
</dbReference>
<keyword evidence="3" id="KW-1185">Reference proteome</keyword>
<evidence type="ECO:0000259" key="1">
    <source>
        <dbReference type="Pfam" id="PF13577"/>
    </source>
</evidence>
<organism evidence="2 3">
    <name type="scientific">Purpureocillium lilacinum</name>
    <name type="common">Paecilomyces lilacinus</name>
    <dbReference type="NCBI Taxonomy" id="33203"/>
    <lineage>
        <taxon>Eukaryota</taxon>
        <taxon>Fungi</taxon>
        <taxon>Dikarya</taxon>
        <taxon>Ascomycota</taxon>
        <taxon>Pezizomycotina</taxon>
        <taxon>Sordariomycetes</taxon>
        <taxon>Hypocreomycetidae</taxon>
        <taxon>Hypocreales</taxon>
        <taxon>Ophiocordycipitaceae</taxon>
        <taxon>Purpureocillium</taxon>
    </lineage>
</organism>
<gene>
    <name evidence="2" type="ORF">Purlil1_11280</name>
</gene>
<comment type="caution">
    <text evidence="2">The sequence shown here is derived from an EMBL/GenBank/DDBJ whole genome shotgun (WGS) entry which is preliminary data.</text>
</comment>
<accession>A0ABR0BK85</accession>
<dbReference type="Pfam" id="PF13577">
    <property type="entry name" value="SnoaL_4"/>
    <property type="match status" value="1"/>
</dbReference>
<dbReference type="EMBL" id="JAWRVI010000065">
    <property type="protein sequence ID" value="KAK4082505.1"/>
    <property type="molecule type" value="Genomic_DNA"/>
</dbReference>
<evidence type="ECO:0000313" key="3">
    <source>
        <dbReference type="Proteomes" id="UP001287286"/>
    </source>
</evidence>
<dbReference type="InterPro" id="IPR037401">
    <property type="entry name" value="SnoaL-like"/>
</dbReference>
<dbReference type="Proteomes" id="UP001287286">
    <property type="component" value="Unassembled WGS sequence"/>
</dbReference>